<organism evidence="4 5">
    <name type="scientific">Amycolatopsis magusensis</name>
    <dbReference type="NCBI Taxonomy" id="882444"/>
    <lineage>
        <taxon>Bacteria</taxon>
        <taxon>Bacillati</taxon>
        <taxon>Actinomycetota</taxon>
        <taxon>Actinomycetes</taxon>
        <taxon>Pseudonocardiales</taxon>
        <taxon>Pseudonocardiaceae</taxon>
        <taxon>Amycolatopsis</taxon>
    </lineage>
</organism>
<dbReference type="EC" id="1.15.1.1" evidence="4"/>
<dbReference type="SUPFAM" id="SSF49329">
    <property type="entry name" value="Cu,Zn superoxide dismutase-like"/>
    <property type="match status" value="1"/>
</dbReference>
<evidence type="ECO:0000256" key="2">
    <source>
        <dbReference type="SAM" id="MobiDB-lite"/>
    </source>
</evidence>
<keyword evidence="4" id="KW-0560">Oxidoreductase</keyword>
<accession>A0ABS4Q5I0</accession>
<feature type="domain" description="Superoxide dismutase copper/zinc binding" evidence="3">
    <location>
        <begin position="77"/>
        <end position="197"/>
    </location>
</feature>
<gene>
    <name evidence="4" type="ORF">JOM49_008463</name>
</gene>
<evidence type="ECO:0000256" key="1">
    <source>
        <dbReference type="ARBA" id="ARBA00010457"/>
    </source>
</evidence>
<evidence type="ECO:0000313" key="4">
    <source>
        <dbReference type="EMBL" id="MBP2186937.1"/>
    </source>
</evidence>
<reference evidence="4 5" key="1">
    <citation type="submission" date="2021-03" db="EMBL/GenBank/DDBJ databases">
        <title>Sequencing the genomes of 1000 actinobacteria strains.</title>
        <authorList>
            <person name="Klenk H.-P."/>
        </authorList>
    </citation>
    <scope>NUCLEOTIDE SEQUENCE [LARGE SCALE GENOMIC DNA]</scope>
    <source>
        <strain evidence="4 5">DSM 45510</strain>
    </source>
</reference>
<dbReference type="EMBL" id="JAGGMS010000001">
    <property type="protein sequence ID" value="MBP2186937.1"/>
    <property type="molecule type" value="Genomic_DNA"/>
</dbReference>
<name>A0ABS4Q5I0_9PSEU</name>
<evidence type="ECO:0000313" key="5">
    <source>
        <dbReference type="Proteomes" id="UP000741013"/>
    </source>
</evidence>
<dbReference type="Pfam" id="PF00080">
    <property type="entry name" value="Sod_Cu"/>
    <property type="match status" value="1"/>
</dbReference>
<comment type="caution">
    <text evidence="4">The sequence shown here is derived from an EMBL/GenBank/DDBJ whole genome shotgun (WGS) entry which is preliminary data.</text>
</comment>
<dbReference type="Proteomes" id="UP000741013">
    <property type="component" value="Unassembled WGS sequence"/>
</dbReference>
<comment type="similarity">
    <text evidence="1">Belongs to the Cu-Zn superoxide dismutase family.</text>
</comment>
<protein>
    <submittedName>
        <fullName evidence="4">Cu-Zn family superoxide dismutase</fullName>
        <ecNumber evidence="4">1.15.1.1</ecNumber>
    </submittedName>
</protein>
<dbReference type="PROSITE" id="PS51257">
    <property type="entry name" value="PROKAR_LIPOPROTEIN"/>
    <property type="match status" value="1"/>
</dbReference>
<dbReference type="InterPro" id="IPR036423">
    <property type="entry name" value="SOD-like_Cu/Zn_dom_sf"/>
</dbReference>
<evidence type="ECO:0000259" key="3">
    <source>
        <dbReference type="Pfam" id="PF00080"/>
    </source>
</evidence>
<dbReference type="RefSeq" id="WP_209670343.1">
    <property type="nucleotide sequence ID" value="NZ_JAGGMS010000001.1"/>
</dbReference>
<dbReference type="InterPro" id="IPR001424">
    <property type="entry name" value="SOD_Cu_Zn_dom"/>
</dbReference>
<dbReference type="GO" id="GO:0004784">
    <property type="term" value="F:superoxide dismutase activity"/>
    <property type="evidence" value="ECO:0007669"/>
    <property type="project" value="UniProtKB-EC"/>
</dbReference>
<dbReference type="Gene3D" id="2.60.40.200">
    <property type="entry name" value="Superoxide dismutase, copper/zinc binding domain"/>
    <property type="match status" value="1"/>
</dbReference>
<sequence>MRRSKQLVAGCAAVGLLAAGCGDEPDGDDANPQVNGAGAVNIEQERRLAAPEQVTDAFTYDQAAAPVGAGLSVSAKSTGAGTLVEFDVDGLAPDRGYAVHLHTKPCGPTGDAAGPHFQNRVDPAATPEQPSKDPAYANPQNEFWLDLRTNAEGDGESRTEVPFGFSDRVPASVVVHAEEHTATEHGKAGQAGGRVACMTVPFR</sequence>
<feature type="region of interest" description="Disordered" evidence="2">
    <location>
        <begin position="107"/>
        <end position="138"/>
    </location>
</feature>
<keyword evidence="5" id="KW-1185">Reference proteome</keyword>
<proteinExistence type="inferred from homology"/>